<name>A0ABM9HFP3_9BACT</name>
<gene>
    <name evidence="3" type="ORF">NSPWAT_2232</name>
</gene>
<feature type="region of interest" description="Disordered" evidence="1">
    <location>
        <begin position="1"/>
        <end position="46"/>
    </location>
</feature>
<organism evidence="3 4">
    <name type="scientific">Nitrospina watsonii</name>
    <dbReference type="NCBI Taxonomy" id="1323948"/>
    <lineage>
        <taxon>Bacteria</taxon>
        <taxon>Pseudomonadati</taxon>
        <taxon>Nitrospinota/Tectimicrobiota group</taxon>
        <taxon>Nitrospinota</taxon>
        <taxon>Nitrospinia</taxon>
        <taxon>Nitrospinales</taxon>
        <taxon>Nitrospinaceae</taxon>
        <taxon>Nitrospina</taxon>
    </lineage>
</organism>
<feature type="compositionally biased region" description="Basic and acidic residues" evidence="1">
    <location>
        <begin position="1"/>
        <end position="10"/>
    </location>
</feature>
<accession>A0ABM9HFP3</accession>
<proteinExistence type="predicted"/>
<sequence>MADEESKQEQQADEEELKSSAVEKVEGDDKLEVAEEDKGPKRFVERGPHVVQDTVTGLFWMKKDSWQDRSKYLNWHESRDYAELKNIRKIGGFEDWRMPTIDEVATLYDPALSNVAKGGDTIHIDPVFPEGSFKMQWTTSDTSTRRPRYDYTQGKITQADEYVFGAVRLVRKESPKRDDRRVRSNQRR</sequence>
<keyword evidence="4" id="KW-1185">Reference proteome</keyword>
<feature type="domain" description="Lcl C-terminal" evidence="2">
    <location>
        <begin position="50"/>
        <end position="171"/>
    </location>
</feature>
<evidence type="ECO:0000313" key="4">
    <source>
        <dbReference type="Proteomes" id="UP001157733"/>
    </source>
</evidence>
<evidence type="ECO:0000313" key="3">
    <source>
        <dbReference type="EMBL" id="CAI2719088.1"/>
    </source>
</evidence>
<dbReference type="Proteomes" id="UP001157733">
    <property type="component" value="Chromosome"/>
</dbReference>
<reference evidence="3 4" key="1">
    <citation type="submission" date="2022-09" db="EMBL/GenBank/DDBJ databases">
        <authorList>
            <person name="Kop L."/>
        </authorList>
    </citation>
    <scope>NUCLEOTIDE SEQUENCE [LARGE SCALE GENOMIC DNA]</scope>
    <source>
        <strain evidence="3 4">347</strain>
    </source>
</reference>
<feature type="compositionally biased region" description="Basic and acidic residues" evidence="1">
    <location>
        <begin position="17"/>
        <end position="46"/>
    </location>
</feature>
<dbReference type="InterPro" id="IPR011460">
    <property type="entry name" value="Lcl_C"/>
</dbReference>
<dbReference type="EMBL" id="OX336137">
    <property type="protein sequence ID" value="CAI2719088.1"/>
    <property type="molecule type" value="Genomic_DNA"/>
</dbReference>
<protein>
    <recommendedName>
        <fullName evidence="2">Lcl C-terminal domain-containing protein</fullName>
    </recommendedName>
</protein>
<dbReference type="Pfam" id="PF07603">
    <property type="entry name" value="Lcl_C"/>
    <property type="match status" value="1"/>
</dbReference>
<evidence type="ECO:0000259" key="2">
    <source>
        <dbReference type="Pfam" id="PF07603"/>
    </source>
</evidence>
<dbReference type="RefSeq" id="WP_282011944.1">
    <property type="nucleotide sequence ID" value="NZ_OX336137.1"/>
</dbReference>
<evidence type="ECO:0000256" key="1">
    <source>
        <dbReference type="SAM" id="MobiDB-lite"/>
    </source>
</evidence>